<organism evidence="1 2">
    <name type="scientific">Candidatus Marsarchaeota G1 archaeon OSP_B</name>
    <dbReference type="NCBI Taxonomy" id="1978153"/>
    <lineage>
        <taxon>Archaea</taxon>
        <taxon>Candidatus Marsarchaeota</taxon>
        <taxon>Candidatus Marsarchaeota group 1</taxon>
    </lineage>
</organism>
<dbReference type="InterPro" id="IPR036661">
    <property type="entry name" value="Luciferase-like_sf"/>
</dbReference>
<dbReference type="AlphaFoldDB" id="A0A2R6AQE0"/>
<proteinExistence type="predicted"/>
<dbReference type="GO" id="GO:0016705">
    <property type="term" value="F:oxidoreductase activity, acting on paired donors, with incorporation or reduction of molecular oxygen"/>
    <property type="evidence" value="ECO:0007669"/>
    <property type="project" value="InterPro"/>
</dbReference>
<dbReference type="Gene3D" id="3.20.20.30">
    <property type="entry name" value="Luciferase-like domain"/>
    <property type="match status" value="1"/>
</dbReference>
<protein>
    <submittedName>
        <fullName evidence="1">Uncharacterized protein</fullName>
    </submittedName>
</protein>
<gene>
    <name evidence="1" type="ORF">B9P99_05845</name>
</gene>
<comment type="caution">
    <text evidence="1">The sequence shown here is derived from an EMBL/GenBank/DDBJ whole genome shotgun (WGS) entry which is preliminary data.</text>
</comment>
<evidence type="ECO:0000313" key="2">
    <source>
        <dbReference type="Proteomes" id="UP000240838"/>
    </source>
</evidence>
<dbReference type="EMBL" id="NEXA01000234">
    <property type="protein sequence ID" value="PSN88587.1"/>
    <property type="molecule type" value="Genomic_DNA"/>
</dbReference>
<name>A0A2R6AQE0_9ARCH</name>
<accession>A0A2R6AQE0</accession>
<dbReference type="SUPFAM" id="SSF51679">
    <property type="entry name" value="Bacterial luciferase-like"/>
    <property type="match status" value="1"/>
</dbReference>
<dbReference type="Proteomes" id="UP000240838">
    <property type="component" value="Unassembled WGS sequence"/>
</dbReference>
<sequence length="31" mass="3680">MTKEGVELIKKLWTQDVVNYEGKYYKAKTLC</sequence>
<evidence type="ECO:0000313" key="1">
    <source>
        <dbReference type="EMBL" id="PSN88587.1"/>
    </source>
</evidence>
<reference evidence="1 2" key="1">
    <citation type="submission" date="2017-04" db="EMBL/GenBank/DDBJ databases">
        <title>Novel microbial lineages endemic to geothermal iron-oxide mats fill important gaps in the evolutionary history of Archaea.</title>
        <authorList>
            <person name="Jay Z.J."/>
            <person name="Beam J.P."/>
            <person name="Dlakic M."/>
            <person name="Rusch D.B."/>
            <person name="Kozubal M.A."/>
            <person name="Inskeep W.P."/>
        </authorList>
    </citation>
    <scope>NUCLEOTIDE SEQUENCE [LARGE SCALE GENOMIC DNA]</scope>
    <source>
        <strain evidence="1">OSP_B</strain>
    </source>
</reference>